<dbReference type="Pfam" id="PF07366">
    <property type="entry name" value="SnoaL"/>
    <property type="match status" value="1"/>
</dbReference>
<dbReference type="PANTHER" id="PTHR38436:SF1">
    <property type="entry name" value="ESTER CYCLASE"/>
    <property type="match status" value="1"/>
</dbReference>
<dbReference type="InterPro" id="IPR009959">
    <property type="entry name" value="Cyclase_SnoaL-like"/>
</dbReference>
<protein>
    <submittedName>
        <fullName evidence="1">Ester cyclase</fullName>
    </submittedName>
</protein>
<keyword evidence="2" id="KW-1185">Reference proteome</keyword>
<comment type="caution">
    <text evidence="1">The sequence shown here is derived from an EMBL/GenBank/DDBJ whole genome shotgun (WGS) entry which is preliminary data.</text>
</comment>
<name>A0ABW1MHA0_9ACTN</name>
<dbReference type="InterPro" id="IPR032710">
    <property type="entry name" value="NTF2-like_dom_sf"/>
</dbReference>
<dbReference type="Proteomes" id="UP001596139">
    <property type="component" value="Unassembled WGS sequence"/>
</dbReference>
<proteinExistence type="predicted"/>
<sequence length="143" mass="16024">MSAEQNRSLYRKWIDELWHADPEKMDDLAEQLAAPDFVAHWPGEDVSGPAQLAEMVRRGVSLFSDVRVDVVVGPLVENDLVSGRWIFRGKYNGELPGSPAAVGTEVSFAGMDIFRCRDGKFTEYWVSSDGLQFMEQLGFTPKP</sequence>
<dbReference type="EMBL" id="JBHSPX010000004">
    <property type="protein sequence ID" value="MFC6063105.1"/>
    <property type="molecule type" value="Genomic_DNA"/>
</dbReference>
<organism evidence="1 2">
    <name type="scientific">Streptomyces ochraceiscleroticus</name>
    <dbReference type="NCBI Taxonomy" id="47761"/>
    <lineage>
        <taxon>Bacteria</taxon>
        <taxon>Bacillati</taxon>
        <taxon>Actinomycetota</taxon>
        <taxon>Actinomycetes</taxon>
        <taxon>Kitasatosporales</taxon>
        <taxon>Streptomycetaceae</taxon>
        <taxon>Streptomyces</taxon>
    </lineage>
</organism>
<dbReference type="Gene3D" id="3.10.450.50">
    <property type="match status" value="1"/>
</dbReference>
<gene>
    <name evidence="1" type="ORF">ACFP4F_11140</name>
</gene>
<dbReference type="RefSeq" id="WP_031053451.1">
    <property type="nucleotide sequence ID" value="NZ_JBHSPX010000004.1"/>
</dbReference>
<evidence type="ECO:0000313" key="1">
    <source>
        <dbReference type="EMBL" id="MFC6063105.1"/>
    </source>
</evidence>
<dbReference type="SUPFAM" id="SSF54427">
    <property type="entry name" value="NTF2-like"/>
    <property type="match status" value="1"/>
</dbReference>
<dbReference type="PANTHER" id="PTHR38436">
    <property type="entry name" value="POLYKETIDE CYCLASE SNOAL-LIKE DOMAIN"/>
    <property type="match status" value="1"/>
</dbReference>
<accession>A0ABW1MHA0</accession>
<evidence type="ECO:0000313" key="2">
    <source>
        <dbReference type="Proteomes" id="UP001596139"/>
    </source>
</evidence>
<reference evidence="2" key="1">
    <citation type="journal article" date="2019" name="Int. J. Syst. Evol. Microbiol.">
        <title>The Global Catalogue of Microorganisms (GCM) 10K type strain sequencing project: providing services to taxonomists for standard genome sequencing and annotation.</title>
        <authorList>
            <consortium name="The Broad Institute Genomics Platform"/>
            <consortium name="The Broad Institute Genome Sequencing Center for Infectious Disease"/>
            <person name="Wu L."/>
            <person name="Ma J."/>
        </authorList>
    </citation>
    <scope>NUCLEOTIDE SEQUENCE [LARGE SCALE GENOMIC DNA]</scope>
    <source>
        <strain evidence="2">CGMCC 1.15180</strain>
    </source>
</reference>